<evidence type="ECO:0000256" key="1">
    <source>
        <dbReference type="SAM" id="Phobius"/>
    </source>
</evidence>
<evidence type="ECO:0000313" key="4">
    <source>
        <dbReference type="Proteomes" id="UP001304515"/>
    </source>
</evidence>
<sequence length="137" mass="15878">MNEFKLDNHPKIDSGFVAPEHYFDTLSSKINAQLAKEEPKVISFYQRNKKTFFAVAAVMVIALCIPFFMQKPKTVSELDQNAIEDYISYNTKMTPYELAEYLDAEDIEKLKVDFEIQDDVLEESLLNSINVEHYIVN</sequence>
<feature type="transmembrane region" description="Helical" evidence="1">
    <location>
        <begin position="51"/>
        <end position="69"/>
    </location>
</feature>
<proteinExistence type="predicted"/>
<evidence type="ECO:0000313" key="2">
    <source>
        <dbReference type="EMBL" id="WNM17993.1"/>
    </source>
</evidence>
<keyword evidence="1" id="KW-0472">Membrane</keyword>
<dbReference type="AlphaFoldDB" id="A0AA96EVQ1"/>
<protein>
    <submittedName>
        <fullName evidence="2">Uncharacterized protein</fullName>
    </submittedName>
</protein>
<keyword evidence="1" id="KW-1133">Transmembrane helix</keyword>
<gene>
    <name evidence="3" type="ORF">RN605_01500</name>
    <name evidence="2" type="ORF">RN608_08200</name>
</gene>
<name>A0AA96EVQ1_9FLAO</name>
<dbReference type="KEGG" id="fcj:RN605_01500"/>
<dbReference type="RefSeq" id="WP_313321643.1">
    <property type="nucleotide sequence ID" value="NZ_CP134878.1"/>
</dbReference>
<evidence type="ECO:0000313" key="3">
    <source>
        <dbReference type="EMBL" id="WNM22045.1"/>
    </source>
</evidence>
<dbReference type="Proteomes" id="UP001304515">
    <property type="component" value="Chromosome"/>
</dbReference>
<organism evidence="2">
    <name type="scientific">Flavobacterium capsici</name>
    <dbReference type="NCBI Taxonomy" id="3075618"/>
    <lineage>
        <taxon>Bacteria</taxon>
        <taxon>Pseudomonadati</taxon>
        <taxon>Bacteroidota</taxon>
        <taxon>Flavobacteriia</taxon>
        <taxon>Flavobacteriales</taxon>
        <taxon>Flavobacteriaceae</taxon>
        <taxon>Flavobacterium</taxon>
    </lineage>
</organism>
<reference evidence="2 4" key="1">
    <citation type="submission" date="2023-09" db="EMBL/GenBank/DDBJ databases">
        <title>Flavobacterium sp. a novel bacteria isolate from Pepper rhizosphere.</title>
        <authorList>
            <person name="Peng Y."/>
            <person name="Lee J."/>
        </authorList>
    </citation>
    <scope>NUCLEOTIDE SEQUENCE</scope>
    <source>
        <strain evidence="2">PMR2A8</strain>
        <strain evidence="3 4">PMTSA4</strain>
    </source>
</reference>
<dbReference type="EMBL" id="CP134878">
    <property type="protein sequence ID" value="WNM17993.1"/>
    <property type="molecule type" value="Genomic_DNA"/>
</dbReference>
<keyword evidence="1" id="KW-0812">Transmembrane</keyword>
<dbReference type="EMBL" id="CP134890">
    <property type="protein sequence ID" value="WNM22045.1"/>
    <property type="molecule type" value="Genomic_DNA"/>
</dbReference>
<accession>A0AA96F3P0</accession>
<keyword evidence="4" id="KW-1185">Reference proteome</keyword>
<accession>A0AA96EVQ1</accession>